<comment type="cofactor">
    <cofactor evidence="1 5">
        <name>pyridoxal 5'-phosphate</name>
        <dbReference type="ChEBI" id="CHEBI:597326"/>
    </cofactor>
</comment>
<gene>
    <name evidence="7" type="ORF">BDD43_5425</name>
</gene>
<dbReference type="InterPro" id="IPR015424">
    <property type="entry name" value="PyrdxlP-dep_Trfase"/>
</dbReference>
<keyword evidence="8" id="KW-1185">Reference proteome</keyword>
<evidence type="ECO:0000256" key="3">
    <source>
        <dbReference type="ARBA" id="ARBA00022679"/>
    </source>
</evidence>
<dbReference type="InterPro" id="IPR050087">
    <property type="entry name" value="AON_synthase_class-II"/>
</dbReference>
<evidence type="ECO:0000313" key="7">
    <source>
        <dbReference type="EMBL" id="RKR85164.1"/>
    </source>
</evidence>
<dbReference type="Gene3D" id="3.40.640.10">
    <property type="entry name" value="Type I PLP-dependent aspartate aminotransferase-like (Major domain)"/>
    <property type="match status" value="1"/>
</dbReference>
<dbReference type="InterPro" id="IPR015421">
    <property type="entry name" value="PyrdxlP-dep_Trfase_major"/>
</dbReference>
<dbReference type="PROSITE" id="PS00599">
    <property type="entry name" value="AA_TRANSFER_CLASS_2"/>
    <property type="match status" value="1"/>
</dbReference>
<name>A0A495J9T5_9SPHI</name>
<dbReference type="GO" id="GO:0030170">
    <property type="term" value="F:pyridoxal phosphate binding"/>
    <property type="evidence" value="ECO:0007669"/>
    <property type="project" value="InterPro"/>
</dbReference>
<sequence length="426" mass="47115">MTIKHNIDFQKASFKDFERVPDLNAFQRAEIFKDFTDYMEVQGHMNYRFVTSNGCGPEMWVSSPFQKEPKKCVSLVSNDYLNFTQHPKVKAAAIAGIEKYGTGAGASPLIGGHHEYHVALEDKLSAFFHRPKESSIIYTTGYTANSSTLLAMLKAEDCAIVDMAVHASVYEGLYETNVKKFPHNSLVHLERALIEAQSKFLTRLVVIDGVYSQDGDLARMNEIYDLTKKHGAFLMVDDAHGIGVLGETGRGAIELFNLLDKVDIISGTLSKAFGHIGGFVIAKPEVANYLKFQSRQQVFSSTSTPAAAGLLVAIDLIDEEPEWRAKLAENVAYYKKGLLDMKLEIGSTASPIIPIKVGDAHKTGDVARLLLQAGVYTNAIVYPGVSRKDARIRTSLMATHTREHLDIVLNAFEYVNKKIRFAKTGS</sequence>
<dbReference type="InterPro" id="IPR015422">
    <property type="entry name" value="PyrdxlP-dep_Trfase_small"/>
</dbReference>
<dbReference type="EMBL" id="RBKU01000001">
    <property type="protein sequence ID" value="RKR85164.1"/>
    <property type="molecule type" value="Genomic_DNA"/>
</dbReference>
<evidence type="ECO:0000256" key="5">
    <source>
        <dbReference type="RuleBase" id="RU003693"/>
    </source>
</evidence>
<dbReference type="OrthoDB" id="9807157at2"/>
<evidence type="ECO:0000313" key="8">
    <source>
        <dbReference type="Proteomes" id="UP000268007"/>
    </source>
</evidence>
<keyword evidence="3 7" id="KW-0808">Transferase</keyword>
<comment type="pathway">
    <text evidence="2">Lipid metabolism.</text>
</comment>
<dbReference type="Gene3D" id="3.90.1150.10">
    <property type="entry name" value="Aspartate Aminotransferase, domain 1"/>
    <property type="match status" value="1"/>
</dbReference>
<reference evidence="7 8" key="1">
    <citation type="submission" date="2018-10" db="EMBL/GenBank/DDBJ databases">
        <title>Genomic Encyclopedia of Archaeal and Bacterial Type Strains, Phase II (KMG-II): from individual species to whole genera.</title>
        <authorList>
            <person name="Goeker M."/>
        </authorList>
    </citation>
    <scope>NUCLEOTIDE SEQUENCE [LARGE SCALE GENOMIC DNA]</scope>
    <source>
        <strain evidence="7 8">DSM 18602</strain>
    </source>
</reference>
<keyword evidence="4 5" id="KW-0663">Pyridoxal phosphate</keyword>
<dbReference type="RefSeq" id="WP_121201237.1">
    <property type="nucleotide sequence ID" value="NZ_RBKU01000001.1"/>
</dbReference>
<evidence type="ECO:0000256" key="1">
    <source>
        <dbReference type="ARBA" id="ARBA00001933"/>
    </source>
</evidence>
<evidence type="ECO:0000256" key="2">
    <source>
        <dbReference type="ARBA" id="ARBA00005189"/>
    </source>
</evidence>
<dbReference type="Proteomes" id="UP000268007">
    <property type="component" value="Unassembled WGS sequence"/>
</dbReference>
<evidence type="ECO:0000259" key="6">
    <source>
        <dbReference type="Pfam" id="PF00155"/>
    </source>
</evidence>
<proteinExistence type="inferred from homology"/>
<dbReference type="Pfam" id="PF00155">
    <property type="entry name" value="Aminotran_1_2"/>
    <property type="match status" value="1"/>
</dbReference>
<accession>A0A495J9T5</accession>
<dbReference type="PANTHER" id="PTHR13693">
    <property type="entry name" value="CLASS II AMINOTRANSFERASE/8-AMINO-7-OXONONANOATE SYNTHASE"/>
    <property type="match status" value="1"/>
</dbReference>
<dbReference type="InterPro" id="IPR001917">
    <property type="entry name" value="Aminotrans_II_pyridoxalP_BS"/>
</dbReference>
<dbReference type="AlphaFoldDB" id="A0A495J9T5"/>
<evidence type="ECO:0000256" key="4">
    <source>
        <dbReference type="ARBA" id="ARBA00022898"/>
    </source>
</evidence>
<dbReference type="GO" id="GO:0016740">
    <property type="term" value="F:transferase activity"/>
    <property type="evidence" value="ECO:0007669"/>
    <property type="project" value="UniProtKB-KW"/>
</dbReference>
<feature type="domain" description="Aminotransferase class I/classII large" evidence="6">
    <location>
        <begin position="71"/>
        <end position="411"/>
    </location>
</feature>
<organism evidence="7 8">
    <name type="scientific">Mucilaginibacter gracilis</name>
    <dbReference type="NCBI Taxonomy" id="423350"/>
    <lineage>
        <taxon>Bacteria</taxon>
        <taxon>Pseudomonadati</taxon>
        <taxon>Bacteroidota</taxon>
        <taxon>Sphingobacteriia</taxon>
        <taxon>Sphingobacteriales</taxon>
        <taxon>Sphingobacteriaceae</taxon>
        <taxon>Mucilaginibacter</taxon>
    </lineage>
</organism>
<comment type="caution">
    <text evidence="7">The sequence shown here is derived from an EMBL/GenBank/DDBJ whole genome shotgun (WGS) entry which is preliminary data.</text>
</comment>
<dbReference type="SUPFAM" id="SSF53383">
    <property type="entry name" value="PLP-dependent transferases"/>
    <property type="match status" value="1"/>
</dbReference>
<protein>
    <submittedName>
        <fullName evidence="7">Glycine C-acetyltransferase</fullName>
    </submittedName>
</protein>
<dbReference type="PANTHER" id="PTHR13693:SF3">
    <property type="entry name" value="LD36009P"/>
    <property type="match status" value="1"/>
</dbReference>
<dbReference type="InterPro" id="IPR004839">
    <property type="entry name" value="Aminotransferase_I/II_large"/>
</dbReference>
<comment type="similarity">
    <text evidence="5">Belongs to the class-II pyridoxal-phosphate-dependent aminotransferase family.</text>
</comment>